<feature type="domain" description="Response regulatory" evidence="3">
    <location>
        <begin position="2"/>
        <end position="119"/>
    </location>
</feature>
<evidence type="ECO:0000313" key="5">
    <source>
        <dbReference type="Proteomes" id="UP000190135"/>
    </source>
</evidence>
<dbReference type="PANTHER" id="PTHR44591:SF25">
    <property type="entry name" value="CHEMOTAXIS TWO-COMPONENT RESPONSE REGULATOR"/>
    <property type="match status" value="1"/>
</dbReference>
<sequence>MMVMLVDDSPTLLASMESVLRRAGHDVVKSLSAEEALSKLKAGTKPRLVITDLNMGGMNGIDFIRQAKKVSGMAFTPMLMLTTESQQARRAEAKAAGAAGWLVKPVAADALIGVVKQLVPA</sequence>
<name>A0A1T4STB6_9HYPH</name>
<dbReference type="Pfam" id="PF00072">
    <property type="entry name" value="Response_reg"/>
    <property type="match status" value="1"/>
</dbReference>
<dbReference type="EMBL" id="FUXL01000014">
    <property type="protein sequence ID" value="SKA31504.1"/>
    <property type="molecule type" value="Genomic_DNA"/>
</dbReference>
<organism evidence="4 5">
    <name type="scientific">Consotaella salsifontis</name>
    <dbReference type="NCBI Taxonomy" id="1365950"/>
    <lineage>
        <taxon>Bacteria</taxon>
        <taxon>Pseudomonadati</taxon>
        <taxon>Pseudomonadota</taxon>
        <taxon>Alphaproteobacteria</taxon>
        <taxon>Hyphomicrobiales</taxon>
        <taxon>Aurantimonadaceae</taxon>
        <taxon>Consotaella</taxon>
    </lineage>
</organism>
<feature type="modified residue" description="4-aspartylphosphate" evidence="2">
    <location>
        <position position="52"/>
    </location>
</feature>
<dbReference type="PROSITE" id="PS50110">
    <property type="entry name" value="RESPONSE_REGULATORY"/>
    <property type="match status" value="1"/>
</dbReference>
<dbReference type="Gene3D" id="3.40.50.2300">
    <property type="match status" value="1"/>
</dbReference>
<dbReference type="SUPFAM" id="SSF52172">
    <property type="entry name" value="CheY-like"/>
    <property type="match status" value="1"/>
</dbReference>
<keyword evidence="5" id="KW-1185">Reference proteome</keyword>
<dbReference type="InterPro" id="IPR050595">
    <property type="entry name" value="Bact_response_regulator"/>
</dbReference>
<reference evidence="4 5" key="1">
    <citation type="submission" date="2017-02" db="EMBL/GenBank/DDBJ databases">
        <authorList>
            <person name="Peterson S.W."/>
        </authorList>
    </citation>
    <scope>NUCLEOTIDE SEQUENCE [LARGE SCALE GENOMIC DNA]</scope>
    <source>
        <strain evidence="4 5">USBA 369</strain>
    </source>
</reference>
<dbReference type="AlphaFoldDB" id="A0A1T4STB6"/>
<dbReference type="Proteomes" id="UP000190135">
    <property type="component" value="Unassembled WGS sequence"/>
</dbReference>
<evidence type="ECO:0000259" key="3">
    <source>
        <dbReference type="PROSITE" id="PS50110"/>
    </source>
</evidence>
<dbReference type="SMART" id="SM00448">
    <property type="entry name" value="REC"/>
    <property type="match status" value="1"/>
</dbReference>
<proteinExistence type="predicted"/>
<accession>A0A1T4STB6</accession>
<dbReference type="PANTHER" id="PTHR44591">
    <property type="entry name" value="STRESS RESPONSE REGULATOR PROTEIN 1"/>
    <property type="match status" value="1"/>
</dbReference>
<dbReference type="STRING" id="1365950.SAMN05428963_11415"/>
<protein>
    <submittedName>
        <fullName evidence="4">Two-component system, chemotaxis family, response regulator CheY</fullName>
    </submittedName>
</protein>
<evidence type="ECO:0000256" key="2">
    <source>
        <dbReference type="PROSITE-ProRule" id="PRU00169"/>
    </source>
</evidence>
<dbReference type="InterPro" id="IPR001789">
    <property type="entry name" value="Sig_transdc_resp-reg_receiver"/>
</dbReference>
<evidence type="ECO:0000256" key="1">
    <source>
        <dbReference type="ARBA" id="ARBA00022553"/>
    </source>
</evidence>
<evidence type="ECO:0000313" key="4">
    <source>
        <dbReference type="EMBL" id="SKA31504.1"/>
    </source>
</evidence>
<dbReference type="RefSeq" id="WP_207552982.1">
    <property type="nucleotide sequence ID" value="NZ_FUXL01000014.1"/>
</dbReference>
<dbReference type="GO" id="GO:0000160">
    <property type="term" value="P:phosphorelay signal transduction system"/>
    <property type="evidence" value="ECO:0007669"/>
    <property type="project" value="InterPro"/>
</dbReference>
<keyword evidence="1 2" id="KW-0597">Phosphoprotein</keyword>
<gene>
    <name evidence="4" type="ORF">SAMN05428963_11415</name>
</gene>
<dbReference type="InterPro" id="IPR011006">
    <property type="entry name" value="CheY-like_superfamily"/>
</dbReference>